<feature type="transmembrane region" description="Helical" evidence="8">
    <location>
        <begin position="21"/>
        <end position="45"/>
    </location>
</feature>
<dbReference type="Pfam" id="PF00005">
    <property type="entry name" value="ABC_tran"/>
    <property type="match status" value="1"/>
</dbReference>
<dbReference type="InterPro" id="IPR003439">
    <property type="entry name" value="ABC_transporter-like_ATP-bd"/>
</dbReference>
<dbReference type="Proteomes" id="UP000268535">
    <property type="component" value="Unassembled WGS sequence"/>
</dbReference>
<evidence type="ECO:0000313" key="11">
    <source>
        <dbReference type="EMBL" id="RKO97254.1"/>
    </source>
</evidence>
<dbReference type="Pfam" id="PF00664">
    <property type="entry name" value="ABC_membrane"/>
    <property type="match status" value="1"/>
</dbReference>
<evidence type="ECO:0000313" key="12">
    <source>
        <dbReference type="Proteomes" id="UP000268535"/>
    </source>
</evidence>
<dbReference type="GO" id="GO:0016887">
    <property type="term" value="F:ATP hydrolysis activity"/>
    <property type="evidence" value="ECO:0007669"/>
    <property type="project" value="InterPro"/>
</dbReference>
<reference evidence="12" key="1">
    <citation type="journal article" date="2018" name="Nat. Microbiol.">
        <title>Leveraging single-cell genomics to expand the fungal tree of life.</title>
        <authorList>
            <person name="Ahrendt S.R."/>
            <person name="Quandt C.A."/>
            <person name="Ciobanu D."/>
            <person name="Clum A."/>
            <person name="Salamov A."/>
            <person name="Andreopoulos B."/>
            <person name="Cheng J.F."/>
            <person name="Woyke T."/>
            <person name="Pelin A."/>
            <person name="Henrissat B."/>
            <person name="Reynolds N.K."/>
            <person name="Benny G.L."/>
            <person name="Smith M.E."/>
            <person name="James T.Y."/>
            <person name="Grigoriev I.V."/>
        </authorList>
    </citation>
    <scope>NUCLEOTIDE SEQUENCE [LARGE SCALE GENOMIC DNA]</scope>
    <source>
        <strain evidence="12">ATCC 52028</strain>
    </source>
</reference>
<feature type="transmembrane region" description="Helical" evidence="8">
    <location>
        <begin position="170"/>
        <end position="190"/>
    </location>
</feature>
<gene>
    <name evidence="11" type="ORF">CAUPRSCDRAFT_6782</name>
</gene>
<dbReference type="AlphaFoldDB" id="A0A4P9WVB5"/>
<dbReference type="Gene3D" id="3.40.50.300">
    <property type="entry name" value="P-loop containing nucleotide triphosphate hydrolases"/>
    <property type="match status" value="1"/>
</dbReference>
<accession>A0A4P9WVB5</accession>
<dbReference type="InterPro" id="IPR017871">
    <property type="entry name" value="ABC_transporter-like_CS"/>
</dbReference>
<dbReference type="GO" id="GO:0015421">
    <property type="term" value="F:ABC-type oligopeptide transporter activity"/>
    <property type="evidence" value="ECO:0007669"/>
    <property type="project" value="TreeGrafter"/>
</dbReference>
<evidence type="ECO:0000256" key="4">
    <source>
        <dbReference type="ARBA" id="ARBA00022741"/>
    </source>
</evidence>
<dbReference type="SUPFAM" id="SSF52540">
    <property type="entry name" value="P-loop containing nucleoside triphosphate hydrolases"/>
    <property type="match status" value="1"/>
</dbReference>
<evidence type="ECO:0000259" key="9">
    <source>
        <dbReference type="PROSITE" id="PS50893"/>
    </source>
</evidence>
<evidence type="ECO:0000256" key="5">
    <source>
        <dbReference type="ARBA" id="ARBA00022840"/>
    </source>
</evidence>
<feature type="transmembrane region" description="Helical" evidence="8">
    <location>
        <begin position="144"/>
        <end position="164"/>
    </location>
</feature>
<feature type="domain" description="ABC transporter" evidence="9">
    <location>
        <begin position="319"/>
        <end position="562"/>
    </location>
</feature>
<evidence type="ECO:0000256" key="6">
    <source>
        <dbReference type="ARBA" id="ARBA00022989"/>
    </source>
</evidence>
<keyword evidence="11" id="KW-0378">Hydrolase</keyword>
<organism evidence="11 12">
    <name type="scientific">Caulochytrium protostelioides</name>
    <dbReference type="NCBI Taxonomy" id="1555241"/>
    <lineage>
        <taxon>Eukaryota</taxon>
        <taxon>Fungi</taxon>
        <taxon>Fungi incertae sedis</taxon>
        <taxon>Chytridiomycota</taxon>
        <taxon>Chytridiomycota incertae sedis</taxon>
        <taxon>Chytridiomycetes</taxon>
        <taxon>Caulochytriales</taxon>
        <taxon>Caulochytriaceae</taxon>
        <taxon>Caulochytrium</taxon>
    </lineage>
</organism>
<evidence type="ECO:0000256" key="8">
    <source>
        <dbReference type="SAM" id="Phobius"/>
    </source>
</evidence>
<dbReference type="PROSITE" id="PS00211">
    <property type="entry name" value="ABC_TRANSPORTER_1"/>
    <property type="match status" value="1"/>
</dbReference>
<keyword evidence="7 8" id="KW-0472">Membrane</keyword>
<keyword evidence="5" id="KW-0067">ATP-binding</keyword>
<dbReference type="InterPro" id="IPR011527">
    <property type="entry name" value="ABC1_TM_dom"/>
</dbReference>
<sequence>MPSLGYMLLRFATPFDKLIMAVGLIFALGAGALTPLMPLIMGSLTNTLGSLSFSPVPRDQYDHDVLSAVLKLVYFGIATAVSTFMYMATFQYTAETTSHRLRENYLRSVMRQDIAFFDKVGGGSVATAIITDCRLVQDGSGEKVPMFAMNLATFVSAFCIAFSTNARLTGILICIIPCIVLSAGILGRLAGKWGAKNLQAYNVGGDVAEAAYASIRVLSSFMAFDKLARAYDVHLKRAEFWGVRKQLATGGLFACIAFVLQNAYALCFHMAGTSFEAQAFNLARSAAAGLYATIDRIPEIDSESMEGFTPDKVVGAISVKGVDFAYPSRPNVQVLKQMTIDIVPGTTCALVGSSGSGKSTIVALLERFYNPTAGLITLDGVPIQDLQIKWLRQQIGYVTQEPVLFRGTLAQNVAHGLVGTEAWDWEPERQMELVVKACKTANAHSFITMLPNGYDTLVGERGFLLSGGQRQRVAIARAIVRDPKILLLDEATSALDTISERVVSEALNAASQGRTTISIAHRLSTIRHADQIVVMDKGVVMERGNHHSLIAMNGFYKRLVDAQEI</sequence>
<dbReference type="GO" id="GO:0090374">
    <property type="term" value="P:oligopeptide export from mitochondrion"/>
    <property type="evidence" value="ECO:0007669"/>
    <property type="project" value="TreeGrafter"/>
</dbReference>
<dbReference type="InterPro" id="IPR027417">
    <property type="entry name" value="P-loop_NTPase"/>
</dbReference>
<dbReference type="Gene3D" id="1.20.1560.10">
    <property type="entry name" value="ABC transporter type 1, transmembrane domain"/>
    <property type="match status" value="1"/>
</dbReference>
<feature type="transmembrane region" description="Helical" evidence="8">
    <location>
        <begin position="65"/>
        <end position="88"/>
    </location>
</feature>
<feature type="domain" description="ABC transmembrane type-1" evidence="10">
    <location>
        <begin position="21"/>
        <end position="261"/>
    </location>
</feature>
<evidence type="ECO:0000256" key="2">
    <source>
        <dbReference type="ARBA" id="ARBA00007577"/>
    </source>
</evidence>
<dbReference type="GO" id="GO:0005524">
    <property type="term" value="F:ATP binding"/>
    <property type="evidence" value="ECO:0007669"/>
    <property type="project" value="UniProtKB-KW"/>
</dbReference>
<evidence type="ECO:0000256" key="7">
    <source>
        <dbReference type="ARBA" id="ARBA00023136"/>
    </source>
</evidence>
<feature type="non-terminal residue" evidence="11">
    <location>
        <position position="565"/>
    </location>
</feature>
<dbReference type="EMBL" id="ML009343">
    <property type="protein sequence ID" value="RKO97254.1"/>
    <property type="molecule type" value="Genomic_DNA"/>
</dbReference>
<dbReference type="SUPFAM" id="SSF90123">
    <property type="entry name" value="ABC transporter transmembrane region"/>
    <property type="match status" value="1"/>
</dbReference>
<evidence type="ECO:0000256" key="3">
    <source>
        <dbReference type="ARBA" id="ARBA00022692"/>
    </source>
</evidence>
<keyword evidence="3 8" id="KW-0812">Transmembrane</keyword>
<dbReference type="CDD" id="cd18577">
    <property type="entry name" value="ABC_6TM_Pgp_ABCB1_D1_like"/>
    <property type="match status" value="1"/>
</dbReference>
<dbReference type="CDD" id="cd03249">
    <property type="entry name" value="ABC_MTABC3_MDL1_MDL2"/>
    <property type="match status" value="1"/>
</dbReference>
<dbReference type="PROSITE" id="PS50893">
    <property type="entry name" value="ABC_TRANSPORTER_2"/>
    <property type="match status" value="1"/>
</dbReference>
<proteinExistence type="inferred from homology"/>
<dbReference type="InterPro" id="IPR003593">
    <property type="entry name" value="AAA+_ATPase"/>
</dbReference>
<dbReference type="FunFam" id="3.40.50.300:FF:000251">
    <property type="entry name" value="ABC transporter B family member 19"/>
    <property type="match status" value="1"/>
</dbReference>
<comment type="subcellular location">
    <subcellularLocation>
        <location evidence="1">Membrane</location>
        <topology evidence="1">Multi-pass membrane protein</topology>
    </subcellularLocation>
</comment>
<evidence type="ECO:0000256" key="1">
    <source>
        <dbReference type="ARBA" id="ARBA00004141"/>
    </source>
</evidence>
<keyword evidence="6 8" id="KW-1133">Transmembrane helix</keyword>
<keyword evidence="4" id="KW-0547">Nucleotide-binding</keyword>
<dbReference type="InterPro" id="IPR039421">
    <property type="entry name" value="Type_1_exporter"/>
</dbReference>
<dbReference type="PROSITE" id="PS50929">
    <property type="entry name" value="ABC_TM1F"/>
    <property type="match status" value="1"/>
</dbReference>
<comment type="similarity">
    <text evidence="2">Belongs to the ABC transporter superfamily. ABCB family. Multidrug resistance exporter (TC 3.A.1.201) subfamily.</text>
</comment>
<name>A0A4P9WVB5_9FUNG</name>
<dbReference type="GO" id="GO:0005743">
    <property type="term" value="C:mitochondrial inner membrane"/>
    <property type="evidence" value="ECO:0007669"/>
    <property type="project" value="TreeGrafter"/>
</dbReference>
<feature type="transmembrane region" description="Helical" evidence="8">
    <location>
        <begin position="247"/>
        <end position="266"/>
    </location>
</feature>
<dbReference type="PANTHER" id="PTHR43394:SF27">
    <property type="entry name" value="ATP-DEPENDENT TRANSLOCASE ABCB1-LIKE"/>
    <property type="match status" value="1"/>
</dbReference>
<dbReference type="InterPro" id="IPR036640">
    <property type="entry name" value="ABC1_TM_sf"/>
</dbReference>
<dbReference type="PANTHER" id="PTHR43394">
    <property type="entry name" value="ATP-DEPENDENT PERMEASE MDL1, MITOCHONDRIAL"/>
    <property type="match status" value="1"/>
</dbReference>
<evidence type="ECO:0000259" key="10">
    <source>
        <dbReference type="PROSITE" id="PS50929"/>
    </source>
</evidence>
<protein>
    <submittedName>
        <fullName evidence="11">P-loop containing nucleoside triphosphate hydrolase protein</fullName>
    </submittedName>
</protein>
<dbReference type="SMART" id="SM00382">
    <property type="entry name" value="AAA"/>
    <property type="match status" value="1"/>
</dbReference>